<dbReference type="EMBL" id="SZPX01000005">
    <property type="protein sequence ID" value="TKI69339.1"/>
    <property type="molecule type" value="Genomic_DNA"/>
</dbReference>
<feature type="domain" description="HipA N-terminal subdomain 1" evidence="1">
    <location>
        <begin position="6"/>
        <end position="103"/>
    </location>
</feature>
<dbReference type="OrthoDB" id="196808at2"/>
<accession>A0A4U2Z590</accession>
<sequence>MQKGIVYKNKLPIGELSRNDKGLYEFFYYEDYLQSENPSAISVNLPLKKELFVSKILFPFFFNLLSEGNLKSMQCRELKIDEDDNFTRLLKTTQENTIGAVTVEEV</sequence>
<proteinExistence type="predicted"/>
<dbReference type="InterPro" id="IPR017508">
    <property type="entry name" value="HipA_N1"/>
</dbReference>
<evidence type="ECO:0000313" key="3">
    <source>
        <dbReference type="Proteomes" id="UP000309561"/>
    </source>
</evidence>
<evidence type="ECO:0000313" key="2">
    <source>
        <dbReference type="EMBL" id="TKI69339.1"/>
    </source>
</evidence>
<dbReference type="Proteomes" id="UP000309561">
    <property type="component" value="Unassembled WGS sequence"/>
</dbReference>
<dbReference type="NCBIfam" id="TIGR03071">
    <property type="entry name" value="couple_hipA"/>
    <property type="match status" value="1"/>
</dbReference>
<evidence type="ECO:0000259" key="1">
    <source>
        <dbReference type="Pfam" id="PF13657"/>
    </source>
</evidence>
<keyword evidence="2" id="KW-0808">Transferase</keyword>
<organism evidence="2 3">
    <name type="scientific">Sulfurimonas crateris</name>
    <dbReference type="NCBI Taxonomy" id="2574727"/>
    <lineage>
        <taxon>Bacteria</taxon>
        <taxon>Pseudomonadati</taxon>
        <taxon>Campylobacterota</taxon>
        <taxon>Epsilonproteobacteria</taxon>
        <taxon>Campylobacterales</taxon>
        <taxon>Sulfurimonadaceae</taxon>
        <taxon>Sulfurimonas</taxon>
    </lineage>
</organism>
<reference evidence="2 3" key="1">
    <citation type="submission" date="2019-04" db="EMBL/GenBank/DDBJ databases">
        <title>Sulfurimonas crateris sp. nov. a facultative anaerobic sulfur-oxidizing chemolithautotrophic bacterium isolated from a terrestrial mud vulcano.</title>
        <authorList>
            <person name="Ratnikova N.M."/>
            <person name="Slobodkin A.I."/>
            <person name="Merkel A.Y."/>
            <person name="Novikov A."/>
            <person name="Bonch-Osmolovskaya E.A."/>
            <person name="Slobodkina G.B."/>
        </authorList>
    </citation>
    <scope>NUCLEOTIDE SEQUENCE [LARGE SCALE GENOMIC DNA]</scope>
    <source>
        <strain evidence="2 3">SN118</strain>
    </source>
</reference>
<keyword evidence="3" id="KW-1185">Reference proteome</keyword>
<dbReference type="GO" id="GO:0016301">
    <property type="term" value="F:kinase activity"/>
    <property type="evidence" value="ECO:0007669"/>
    <property type="project" value="UniProtKB-KW"/>
</dbReference>
<dbReference type="AlphaFoldDB" id="A0A4U2Z590"/>
<dbReference type="RefSeq" id="WP_137013865.1">
    <property type="nucleotide sequence ID" value="NZ_SZPX01000005.1"/>
</dbReference>
<keyword evidence="2" id="KW-0418">Kinase</keyword>
<comment type="caution">
    <text evidence="2">The sequence shown here is derived from an EMBL/GenBank/DDBJ whole genome shotgun (WGS) entry which is preliminary data.</text>
</comment>
<name>A0A4U2Z590_9BACT</name>
<gene>
    <name evidence="2" type="ORF">FCU45_07415</name>
</gene>
<protein>
    <submittedName>
        <fullName evidence="2">Phosphatidylinositol kinase</fullName>
    </submittedName>
</protein>
<dbReference type="Pfam" id="PF13657">
    <property type="entry name" value="Couple_hipA"/>
    <property type="match status" value="1"/>
</dbReference>